<feature type="non-terminal residue" evidence="1">
    <location>
        <position position="132"/>
    </location>
</feature>
<gene>
    <name evidence="1" type="ORF">Taro_029630</name>
</gene>
<accession>A0A843VLV8</accession>
<comment type="caution">
    <text evidence="1">The sequence shown here is derived from an EMBL/GenBank/DDBJ whole genome shotgun (WGS) entry which is preliminary data.</text>
</comment>
<proteinExistence type="predicted"/>
<organism evidence="1 2">
    <name type="scientific">Colocasia esculenta</name>
    <name type="common">Wild taro</name>
    <name type="synonym">Arum esculentum</name>
    <dbReference type="NCBI Taxonomy" id="4460"/>
    <lineage>
        <taxon>Eukaryota</taxon>
        <taxon>Viridiplantae</taxon>
        <taxon>Streptophyta</taxon>
        <taxon>Embryophyta</taxon>
        <taxon>Tracheophyta</taxon>
        <taxon>Spermatophyta</taxon>
        <taxon>Magnoliopsida</taxon>
        <taxon>Liliopsida</taxon>
        <taxon>Araceae</taxon>
        <taxon>Aroideae</taxon>
        <taxon>Colocasieae</taxon>
        <taxon>Colocasia</taxon>
    </lineage>
</organism>
<name>A0A843VLV8_COLES</name>
<dbReference type="Proteomes" id="UP000652761">
    <property type="component" value="Unassembled WGS sequence"/>
</dbReference>
<dbReference type="EMBL" id="NMUH01001980">
    <property type="protein sequence ID" value="MQL96945.1"/>
    <property type="molecule type" value="Genomic_DNA"/>
</dbReference>
<sequence length="132" mass="14399">VEADAMGKKKGLVCSISYSPAAKNSSTLPQQDRKNYGSFVRKPEHARLDPAIKSFFRRCTSTGSCSCYLRILPDSGGPSAQAGRPDLGGGICTFLAWPRRALNHLEILFQSSETGVPVLEEDIVRSDSEHEE</sequence>
<evidence type="ECO:0000313" key="1">
    <source>
        <dbReference type="EMBL" id="MQL96945.1"/>
    </source>
</evidence>
<keyword evidence="2" id="KW-1185">Reference proteome</keyword>
<protein>
    <submittedName>
        <fullName evidence="1">Uncharacterized protein</fullName>
    </submittedName>
</protein>
<dbReference type="AlphaFoldDB" id="A0A843VLV8"/>
<evidence type="ECO:0000313" key="2">
    <source>
        <dbReference type="Proteomes" id="UP000652761"/>
    </source>
</evidence>
<reference evidence="1" key="1">
    <citation type="submission" date="2017-07" db="EMBL/GenBank/DDBJ databases">
        <title>Taro Niue Genome Assembly and Annotation.</title>
        <authorList>
            <person name="Atibalentja N."/>
            <person name="Keating K."/>
            <person name="Fields C.J."/>
        </authorList>
    </citation>
    <scope>NUCLEOTIDE SEQUENCE</scope>
    <source>
        <strain evidence="1">Niue_2</strain>
        <tissue evidence="1">Leaf</tissue>
    </source>
</reference>